<dbReference type="PANTHER" id="PTHR46844:SF1">
    <property type="entry name" value="SLR5058 PROTEIN"/>
    <property type="match status" value="1"/>
</dbReference>
<evidence type="ECO:0000313" key="2">
    <source>
        <dbReference type="EMBL" id="MFD2796608.1"/>
    </source>
</evidence>
<dbReference type="Pfam" id="PF05729">
    <property type="entry name" value="NACHT"/>
    <property type="match status" value="1"/>
</dbReference>
<dbReference type="EMBL" id="JBHUOG010000002">
    <property type="protein sequence ID" value="MFD2796608.1"/>
    <property type="molecule type" value="Genomic_DNA"/>
</dbReference>
<dbReference type="Gene3D" id="3.40.50.300">
    <property type="entry name" value="P-loop containing nucleotide triphosphate hydrolases"/>
    <property type="match status" value="1"/>
</dbReference>
<dbReference type="PANTHER" id="PTHR46844">
    <property type="entry name" value="SLR5058 PROTEIN"/>
    <property type="match status" value="1"/>
</dbReference>
<evidence type="ECO:0000259" key="1">
    <source>
        <dbReference type="PROSITE" id="PS50837"/>
    </source>
</evidence>
<dbReference type="Proteomes" id="UP001597479">
    <property type="component" value="Unassembled WGS sequence"/>
</dbReference>
<dbReference type="SMART" id="SM00382">
    <property type="entry name" value="AAA"/>
    <property type="match status" value="1"/>
</dbReference>
<dbReference type="InterPro" id="IPR007111">
    <property type="entry name" value="NACHT_NTPase"/>
</dbReference>
<feature type="domain" description="NACHT" evidence="1">
    <location>
        <begin position="253"/>
        <end position="394"/>
    </location>
</feature>
<sequence>MGSSGLPYLAQSLSAVAIAALDGVVPALGTATGEVVRHLVARYSTTPELRGLHRRTTTAVLQWVQVEGLSDAEQGLSLAARTVGRYGLTHEQIAGERFDPARVAARVLADAQGTDPDWGRRGFWRQRVQEDRHVVAERAVHETYAALIGELRASEPVVLPAVAAVLDEVGRLGLDLGAAAQDLGELRDALVRGATAGEVMAYLRTRIVDWDSPVWSGRAPSSIERRLTAHTVGNKPGTESQDFNEREALEHQTMLVVLGGPGSGKTWLARRYARTAAQESLARLEAGANLDQVEIPLFTTWDQWAQTSGPGTRETLVASSFDPALGHSDIAGQDLSGHLQRTLVLAETRVLLIVDSLDEAADRENQYSQGNRLHSLASLSSERCRVVVTSRPSAWDGVHGRVPSSHGSLRVVNLHELPTDDVEGFVEAWFASDPDRAQALVQQLRDRPDLARAAVVPLNLTFYCSIAGEGRRADVHDPETLPARRHALYTRVVRRTFHHADSSKGAGAVARDPEERMRILAAWAWHAAGNANTSTGLGNWGETFIQPPGAYDDPALDAIAPKVRVDDEGVVTRRFQHRTLLEHFVAEYVADLPTDEAAAILFPHLWYDPDWAVAAPAAIAAHNRRRPGELLGEICDDFGAYHGTTSTAWMQVSRALDLQLLAVAVESDPDEWPTRSQDILDACRMRSLVSRPGFYAVPLLEDSVHWNRSSADIASALLTEFPRIGPSGVELLGVLMERNGEERMRSWALDAALEALADPHIEWPQVWLDVVLASRPSDDVRARARSAVLETLATPDVSWVDGRVRTLLSLGPSDEERARARAAVLGLVLAAADSNSYGVDHLLMTLSSLGPTDRERAKAWNVAIAALPDVDYFQAANLVKALLELGPSDEAVGRARAAVIGALDRPHVEADEWVGLLLSLAPSDEDRARAQAVLLGALPGVYRSSADSLARALVLLGAGAAARAAVLSELADTGPYFLAERVDVLMLFEPGAEERARARAAVGAVLFASPEPSLAILDQLVTPYLSLGPDIEERARVRRAVLSAMARQRERMTVNVAIALQSMGPLDAELTQARARARATVLSDLADTDPVLVARSVAALLALEPSEEERAHARSSVLSALTDTDAAWRIDDMVAALLSLGPSEEERAQARTSVLSALTDTDATWLDGLLTTLVSLGPSSAERAVAWRIVLDASTGDSRYWFEKLVEILEPLQPGDSHRARARAQAVAALSNGTEDNAVTLAAGLRKIYALPAWLDLISDVPAAETPTT</sequence>
<protein>
    <submittedName>
        <fullName evidence="2">NACHT domain-containing protein</fullName>
    </submittedName>
</protein>
<name>A0ABW5VY55_9MICO</name>
<dbReference type="RefSeq" id="WP_377191152.1">
    <property type="nucleotide sequence ID" value="NZ_JBHUOG010000002.1"/>
</dbReference>
<accession>A0ABW5VY55</accession>
<evidence type="ECO:0000313" key="3">
    <source>
        <dbReference type="Proteomes" id="UP001597479"/>
    </source>
</evidence>
<gene>
    <name evidence="2" type="ORF">ACFS27_23805</name>
</gene>
<dbReference type="InterPro" id="IPR003593">
    <property type="entry name" value="AAA+_ATPase"/>
</dbReference>
<keyword evidence="3" id="KW-1185">Reference proteome</keyword>
<dbReference type="SUPFAM" id="SSF52540">
    <property type="entry name" value="P-loop containing nucleoside triphosphate hydrolases"/>
    <property type="match status" value="1"/>
</dbReference>
<reference evidence="3" key="1">
    <citation type="journal article" date="2019" name="Int. J. Syst. Evol. Microbiol.">
        <title>The Global Catalogue of Microorganisms (GCM) 10K type strain sequencing project: providing services to taxonomists for standard genome sequencing and annotation.</title>
        <authorList>
            <consortium name="The Broad Institute Genomics Platform"/>
            <consortium name="The Broad Institute Genome Sequencing Center for Infectious Disease"/>
            <person name="Wu L."/>
            <person name="Ma J."/>
        </authorList>
    </citation>
    <scope>NUCLEOTIDE SEQUENCE [LARGE SCALE GENOMIC DNA]</scope>
    <source>
        <strain evidence="3">CCM 7044</strain>
    </source>
</reference>
<proteinExistence type="predicted"/>
<dbReference type="PROSITE" id="PS50837">
    <property type="entry name" value="NACHT"/>
    <property type="match status" value="1"/>
</dbReference>
<dbReference type="InterPro" id="IPR027417">
    <property type="entry name" value="P-loop_NTPase"/>
</dbReference>
<comment type="caution">
    <text evidence="2">The sequence shown here is derived from an EMBL/GenBank/DDBJ whole genome shotgun (WGS) entry which is preliminary data.</text>
</comment>
<organism evidence="2 3">
    <name type="scientific">Promicromonospora vindobonensis</name>
    <dbReference type="NCBI Taxonomy" id="195748"/>
    <lineage>
        <taxon>Bacteria</taxon>
        <taxon>Bacillati</taxon>
        <taxon>Actinomycetota</taxon>
        <taxon>Actinomycetes</taxon>
        <taxon>Micrococcales</taxon>
        <taxon>Promicromonosporaceae</taxon>
        <taxon>Promicromonospora</taxon>
    </lineage>
</organism>